<sequence>MKKVQYFENMIHLLNSKLEFSNKYLILVAENTIFDLEQLNSLNIEFVGAIVPEIIFDNKHLKEGLVIYTLNLNSQMNLIEDMNNIDYLKKENFHKHSSFIIIVDGLSSYITKFLESTFQVLPLNSKIVGGGAGKSTLKQEPIIFSNSGIYQDSALVISMNLKLNIAVENGWQYLEGPFLVSSCDKNCLKSLNFSKAFKAYKEVIEKDCKIKITKDNFLDVCKSYPLGIIKFDEEIIVRDPIFLDEDENIILIGDIEQNSTINILKGNKEYLLNASKNIVNKACKNIQKDDIQAIAIFDCISRSTYLGKDFVEELNHIKKQSNDKLIFGALSLGEIANNGNEYINLYNKTCVVGVLC</sequence>
<gene>
    <name evidence="3" type="ORF">CP965_08005</name>
</gene>
<evidence type="ECO:0008006" key="5">
    <source>
        <dbReference type="Google" id="ProtNLM"/>
    </source>
</evidence>
<evidence type="ECO:0000259" key="1">
    <source>
        <dbReference type="SMART" id="SM00897"/>
    </source>
</evidence>
<dbReference type="SMART" id="SM01204">
    <property type="entry name" value="FIST_C"/>
    <property type="match status" value="1"/>
</dbReference>
<organism evidence="3 4">
    <name type="scientific">Halarcobacter mediterraneus</name>
    <dbReference type="NCBI Taxonomy" id="2023153"/>
    <lineage>
        <taxon>Bacteria</taxon>
        <taxon>Pseudomonadati</taxon>
        <taxon>Campylobacterota</taxon>
        <taxon>Epsilonproteobacteria</taxon>
        <taxon>Campylobacterales</taxon>
        <taxon>Arcobacteraceae</taxon>
        <taxon>Halarcobacter</taxon>
    </lineage>
</organism>
<dbReference type="EMBL" id="NXIE01000003">
    <property type="protein sequence ID" value="RXK12518.1"/>
    <property type="molecule type" value="Genomic_DNA"/>
</dbReference>
<evidence type="ECO:0000259" key="2">
    <source>
        <dbReference type="SMART" id="SM01204"/>
    </source>
</evidence>
<proteinExistence type="predicted"/>
<dbReference type="PANTHER" id="PTHR40252">
    <property type="entry name" value="BLR0328 PROTEIN"/>
    <property type="match status" value="1"/>
</dbReference>
<evidence type="ECO:0000313" key="3">
    <source>
        <dbReference type="EMBL" id="RXK12518.1"/>
    </source>
</evidence>
<reference evidence="3 4" key="1">
    <citation type="submission" date="2017-09" db="EMBL/GenBank/DDBJ databases">
        <title>Genomics of the genus Arcobacter.</title>
        <authorList>
            <person name="Perez-Cataluna A."/>
            <person name="Figueras M.J."/>
            <person name="Salas-Masso N."/>
        </authorList>
    </citation>
    <scope>NUCLEOTIDE SEQUENCE [LARGE SCALE GENOMIC DNA]</scope>
    <source>
        <strain evidence="3 4">F156-34</strain>
    </source>
</reference>
<feature type="domain" description="FIST" evidence="1">
    <location>
        <begin position="21"/>
        <end position="195"/>
    </location>
</feature>
<evidence type="ECO:0000313" key="4">
    <source>
        <dbReference type="Proteomes" id="UP000289718"/>
    </source>
</evidence>
<name>A0A4Q1B3C2_9BACT</name>
<protein>
    <recommendedName>
        <fullName evidence="5">Histidine kinase</fullName>
    </recommendedName>
</protein>
<dbReference type="RefSeq" id="WP_129061576.1">
    <property type="nucleotide sequence ID" value="NZ_NXIE01000003.1"/>
</dbReference>
<dbReference type="SMART" id="SM00897">
    <property type="entry name" value="FIST"/>
    <property type="match status" value="1"/>
</dbReference>
<dbReference type="PANTHER" id="PTHR40252:SF2">
    <property type="entry name" value="BLR0328 PROTEIN"/>
    <property type="match status" value="1"/>
</dbReference>
<comment type="caution">
    <text evidence="3">The sequence shown here is derived from an EMBL/GenBank/DDBJ whole genome shotgun (WGS) entry which is preliminary data.</text>
</comment>
<dbReference type="Proteomes" id="UP000289718">
    <property type="component" value="Unassembled WGS sequence"/>
</dbReference>
<dbReference type="OrthoDB" id="378730at2"/>
<dbReference type="InterPro" id="IPR013702">
    <property type="entry name" value="FIST_domain_N"/>
</dbReference>
<dbReference type="Pfam" id="PF08495">
    <property type="entry name" value="FIST"/>
    <property type="match status" value="1"/>
</dbReference>
<dbReference type="InterPro" id="IPR019494">
    <property type="entry name" value="FIST_C"/>
</dbReference>
<feature type="domain" description="FIST C-domain" evidence="2">
    <location>
        <begin position="196"/>
        <end position="338"/>
    </location>
</feature>
<keyword evidence="4" id="KW-1185">Reference proteome</keyword>
<dbReference type="AlphaFoldDB" id="A0A4Q1B3C2"/>
<dbReference type="Pfam" id="PF10442">
    <property type="entry name" value="FIST_C"/>
    <property type="match status" value="1"/>
</dbReference>
<accession>A0A4Q1B3C2</accession>